<feature type="compositionally biased region" description="Polar residues" evidence="1">
    <location>
        <begin position="51"/>
        <end position="60"/>
    </location>
</feature>
<feature type="region of interest" description="Disordered" evidence="1">
    <location>
        <begin position="1"/>
        <end position="60"/>
    </location>
</feature>
<feature type="compositionally biased region" description="Low complexity" evidence="1">
    <location>
        <begin position="22"/>
        <end position="41"/>
    </location>
</feature>
<protein>
    <submittedName>
        <fullName evidence="2">cAMP phosphodiesterases class-II-domain-containing protein</fullName>
    </submittedName>
</protein>
<dbReference type="EMBL" id="CALTRL010005715">
    <property type="protein sequence ID" value="CAH7685228.1"/>
    <property type="molecule type" value="Genomic_DNA"/>
</dbReference>
<gene>
    <name evidence="2" type="ORF">PPACK8108_LOCUS19715</name>
</gene>
<dbReference type="Pfam" id="PF02112">
    <property type="entry name" value="PDEase_II"/>
    <property type="match status" value="1"/>
</dbReference>
<dbReference type="SUPFAM" id="SSF56281">
    <property type="entry name" value="Metallo-hydrolase/oxidoreductase"/>
    <property type="match status" value="1"/>
</dbReference>
<reference evidence="2" key="1">
    <citation type="submission" date="2022-06" db="EMBL/GenBank/DDBJ databases">
        <authorList>
            <consortium name="SYNGENTA / RWTH Aachen University"/>
        </authorList>
    </citation>
    <scope>NUCLEOTIDE SEQUENCE</scope>
</reference>
<dbReference type="PANTHER" id="PTHR28283:SF1">
    <property type="entry name" value="3',5'-CYCLIC-NUCLEOTIDE PHOSPHODIESTERASE 1"/>
    <property type="match status" value="1"/>
</dbReference>
<sequence length="472" mass="52691">MKKVQSTPPIQSNHIPSPQKEPASQPSTSTSPSSSSLTSSSKNHHSKLVKGNTTNGQRSCLHSLSAKPSFDLVVIGSGGGPVEDNLSCYFLKSHNQRWDQGFISIEAGSGLGSIISLLSDPERSVVFDDFGASDSDEEDAGSQLDQRQRQRRSRSDLTRRAGWIYSNIKSFLITHSHLDHIFSLVLTAGSLSNLPKSVYSIESTQKYLDKVFRGGIWPRLADSTGKLPLWMRTIKTGSRHSSIPILPSISARAFKLFHGTDSKMGKRSLDESSDFSGSIYSTAFFLTENQSKNQFLFFGDLGPDSLSPEREQKLNLAVWKHASRLFNDGKMKTIFIECSYPSSRPPELLYGHLSPIYLFEELLCFAKQVTGRDNCEEQSYQGVLDGLNVIIIHIKEEILSSKNQGNIKAARPTNGTRLSDRSKKLDYDIHPLEIPTCTIKQQILNEILELEINRYQFGCKFLIADQGDRFEF</sequence>
<proteinExistence type="predicted"/>
<dbReference type="PRINTS" id="PR00388">
    <property type="entry name" value="PDIESTERASE2"/>
</dbReference>
<dbReference type="InterPro" id="IPR036866">
    <property type="entry name" value="RibonucZ/Hydroxyglut_hydro"/>
</dbReference>
<dbReference type="AlphaFoldDB" id="A0AAV0BD28"/>
<dbReference type="GO" id="GO:0047555">
    <property type="term" value="F:3',5'-cyclic-GMP phosphodiesterase activity"/>
    <property type="evidence" value="ECO:0007669"/>
    <property type="project" value="TreeGrafter"/>
</dbReference>
<dbReference type="CDD" id="cd07735">
    <property type="entry name" value="class_II_PDE_MBL-fold"/>
    <property type="match status" value="1"/>
</dbReference>
<dbReference type="GO" id="GO:1902660">
    <property type="term" value="P:negative regulation of glucose mediated signaling pathway"/>
    <property type="evidence" value="ECO:0007669"/>
    <property type="project" value="TreeGrafter"/>
</dbReference>
<feature type="region of interest" description="Disordered" evidence="1">
    <location>
        <begin position="129"/>
        <end position="153"/>
    </location>
</feature>
<dbReference type="InterPro" id="IPR000396">
    <property type="entry name" value="Pdiesterase2"/>
</dbReference>
<accession>A0AAV0BD28</accession>
<dbReference type="Gene3D" id="3.60.15.10">
    <property type="entry name" value="Ribonuclease Z/Hydroxyacylglutathione hydrolase-like"/>
    <property type="match status" value="1"/>
</dbReference>
<comment type="caution">
    <text evidence="2">The sequence shown here is derived from an EMBL/GenBank/DDBJ whole genome shotgun (WGS) entry which is preliminary data.</text>
</comment>
<evidence type="ECO:0000313" key="2">
    <source>
        <dbReference type="EMBL" id="CAH7685228.1"/>
    </source>
</evidence>
<name>A0AAV0BD28_PHAPC</name>
<dbReference type="GO" id="GO:0004115">
    <property type="term" value="F:3',5'-cyclic-AMP phosphodiesterase activity"/>
    <property type="evidence" value="ECO:0007669"/>
    <property type="project" value="InterPro"/>
</dbReference>
<evidence type="ECO:0000313" key="3">
    <source>
        <dbReference type="Proteomes" id="UP001153365"/>
    </source>
</evidence>
<keyword evidence="3" id="KW-1185">Reference proteome</keyword>
<evidence type="ECO:0000256" key="1">
    <source>
        <dbReference type="SAM" id="MobiDB-lite"/>
    </source>
</evidence>
<dbReference type="PANTHER" id="PTHR28283">
    <property type="entry name" value="3',5'-CYCLIC-NUCLEOTIDE PHOSPHODIESTERASE 1"/>
    <property type="match status" value="1"/>
</dbReference>
<dbReference type="Proteomes" id="UP001153365">
    <property type="component" value="Unassembled WGS sequence"/>
</dbReference>
<dbReference type="GO" id="GO:0006198">
    <property type="term" value="P:cAMP catabolic process"/>
    <property type="evidence" value="ECO:0007669"/>
    <property type="project" value="InterPro"/>
</dbReference>
<feature type="compositionally biased region" description="Polar residues" evidence="1">
    <location>
        <begin position="1"/>
        <end position="16"/>
    </location>
</feature>
<organism evidence="2 3">
    <name type="scientific">Phakopsora pachyrhizi</name>
    <name type="common">Asian soybean rust disease fungus</name>
    <dbReference type="NCBI Taxonomy" id="170000"/>
    <lineage>
        <taxon>Eukaryota</taxon>
        <taxon>Fungi</taxon>
        <taxon>Dikarya</taxon>
        <taxon>Basidiomycota</taxon>
        <taxon>Pucciniomycotina</taxon>
        <taxon>Pucciniomycetes</taxon>
        <taxon>Pucciniales</taxon>
        <taxon>Phakopsoraceae</taxon>
        <taxon>Phakopsora</taxon>
    </lineage>
</organism>